<dbReference type="AlphaFoldDB" id="A0AAV4Q0N7"/>
<proteinExistence type="predicted"/>
<comment type="caution">
    <text evidence="1">The sequence shown here is derived from an EMBL/GenBank/DDBJ whole genome shotgun (WGS) entry which is preliminary data.</text>
</comment>
<organism evidence="1 2">
    <name type="scientific">Caerostris darwini</name>
    <dbReference type="NCBI Taxonomy" id="1538125"/>
    <lineage>
        <taxon>Eukaryota</taxon>
        <taxon>Metazoa</taxon>
        <taxon>Ecdysozoa</taxon>
        <taxon>Arthropoda</taxon>
        <taxon>Chelicerata</taxon>
        <taxon>Arachnida</taxon>
        <taxon>Araneae</taxon>
        <taxon>Araneomorphae</taxon>
        <taxon>Entelegynae</taxon>
        <taxon>Araneoidea</taxon>
        <taxon>Araneidae</taxon>
        <taxon>Caerostris</taxon>
    </lineage>
</organism>
<protein>
    <submittedName>
        <fullName evidence="1">Uncharacterized protein</fullName>
    </submittedName>
</protein>
<evidence type="ECO:0000313" key="1">
    <source>
        <dbReference type="EMBL" id="GIY02076.1"/>
    </source>
</evidence>
<evidence type="ECO:0000313" key="2">
    <source>
        <dbReference type="Proteomes" id="UP001054837"/>
    </source>
</evidence>
<keyword evidence="2" id="KW-1185">Reference proteome</keyword>
<dbReference type="EMBL" id="BPLQ01003643">
    <property type="protein sequence ID" value="GIY02076.1"/>
    <property type="molecule type" value="Genomic_DNA"/>
</dbReference>
<accession>A0AAV4Q0N7</accession>
<reference evidence="1 2" key="1">
    <citation type="submission" date="2021-06" db="EMBL/GenBank/DDBJ databases">
        <title>Caerostris darwini draft genome.</title>
        <authorList>
            <person name="Kono N."/>
            <person name="Arakawa K."/>
        </authorList>
    </citation>
    <scope>NUCLEOTIDE SEQUENCE [LARGE SCALE GENOMIC DNA]</scope>
</reference>
<name>A0AAV4Q0N7_9ARAC</name>
<sequence length="114" mass="12795">MALLRPLLHGARYGNRCLHTALVTDIRCSNIDHAECERPNPRDDSQELPASLPSSLDCLFTNTDTTEDAFKAHAWISFRSQHALACGLSYATIPDWIRVIIVGVNKVNDWKTVF</sequence>
<dbReference type="Proteomes" id="UP001054837">
    <property type="component" value="Unassembled WGS sequence"/>
</dbReference>
<gene>
    <name evidence="1" type="ORF">CDAR_229591</name>
</gene>